<accession>A0A7X6RHU2</accession>
<feature type="domain" description="NodB homology" evidence="2">
    <location>
        <begin position="47"/>
        <end position="224"/>
    </location>
</feature>
<keyword evidence="1" id="KW-0472">Membrane</keyword>
<dbReference type="PANTHER" id="PTHR10587:SF125">
    <property type="entry name" value="POLYSACCHARIDE DEACETYLASE YHEN-RELATED"/>
    <property type="match status" value="1"/>
</dbReference>
<dbReference type="SUPFAM" id="SSF88713">
    <property type="entry name" value="Glycoside hydrolase/deacetylase"/>
    <property type="match status" value="1"/>
</dbReference>
<dbReference type="RefSeq" id="WP_040719017.1">
    <property type="nucleotide sequence ID" value="NZ_CAWPHS010000003.1"/>
</dbReference>
<comment type="caution">
    <text evidence="3">The sequence shown here is derived from an EMBL/GenBank/DDBJ whole genome shotgun (WGS) entry which is preliminary data.</text>
</comment>
<dbReference type="InterPro" id="IPR050248">
    <property type="entry name" value="Polysacc_deacetylase_ArnD"/>
</dbReference>
<dbReference type="GO" id="GO:0016810">
    <property type="term" value="F:hydrolase activity, acting on carbon-nitrogen (but not peptide) bonds"/>
    <property type="evidence" value="ECO:0007669"/>
    <property type="project" value="InterPro"/>
</dbReference>
<reference evidence="3 4" key="1">
    <citation type="submission" date="2020-04" db="EMBL/GenBank/DDBJ databases">
        <title>MicrobeNet Type strains.</title>
        <authorList>
            <person name="Nicholson A.C."/>
        </authorList>
    </citation>
    <scope>NUCLEOTIDE SEQUENCE [LARGE SCALE GENOMIC DNA]</scope>
    <source>
        <strain evidence="3 4">DSM 44445</strain>
    </source>
</reference>
<dbReference type="InterPro" id="IPR011330">
    <property type="entry name" value="Glyco_hydro/deAcase_b/a-brl"/>
</dbReference>
<dbReference type="Pfam" id="PF01522">
    <property type="entry name" value="Polysacc_deac_1"/>
    <property type="match status" value="1"/>
</dbReference>
<evidence type="ECO:0000256" key="1">
    <source>
        <dbReference type="SAM" id="Phobius"/>
    </source>
</evidence>
<evidence type="ECO:0000313" key="4">
    <source>
        <dbReference type="Proteomes" id="UP000523447"/>
    </source>
</evidence>
<name>A0A7X6RHU2_9NOCA</name>
<evidence type="ECO:0000259" key="2">
    <source>
        <dbReference type="PROSITE" id="PS51677"/>
    </source>
</evidence>
<dbReference type="Proteomes" id="UP000523447">
    <property type="component" value="Unassembled WGS sequence"/>
</dbReference>
<feature type="transmembrane region" description="Helical" evidence="1">
    <location>
        <begin position="6"/>
        <end position="27"/>
    </location>
</feature>
<dbReference type="Gene3D" id="3.20.20.370">
    <property type="entry name" value="Glycoside hydrolase/deacetylase"/>
    <property type="match status" value="1"/>
</dbReference>
<dbReference type="GO" id="GO:0005975">
    <property type="term" value="P:carbohydrate metabolic process"/>
    <property type="evidence" value="ECO:0007669"/>
    <property type="project" value="InterPro"/>
</dbReference>
<keyword evidence="4" id="KW-1185">Reference proteome</keyword>
<keyword evidence="1" id="KW-1133">Transmembrane helix</keyword>
<dbReference type="EMBL" id="JAAXPE010000011">
    <property type="protein sequence ID" value="NKY86572.1"/>
    <property type="molecule type" value="Genomic_DNA"/>
</dbReference>
<dbReference type="InterPro" id="IPR002509">
    <property type="entry name" value="NODB_dom"/>
</dbReference>
<organism evidence="3 4">
    <name type="scientific">Nocardia veterana</name>
    <dbReference type="NCBI Taxonomy" id="132249"/>
    <lineage>
        <taxon>Bacteria</taxon>
        <taxon>Bacillati</taxon>
        <taxon>Actinomycetota</taxon>
        <taxon>Actinomycetes</taxon>
        <taxon>Mycobacteriales</taxon>
        <taxon>Nocardiaceae</taxon>
        <taxon>Nocardia</taxon>
    </lineage>
</organism>
<proteinExistence type="predicted"/>
<dbReference type="AlphaFoldDB" id="A0A7X6RHU2"/>
<dbReference type="PANTHER" id="PTHR10587">
    <property type="entry name" value="GLYCOSYL TRANSFERASE-RELATED"/>
    <property type="match status" value="1"/>
</dbReference>
<protein>
    <submittedName>
        <fullName evidence="3">Polysaccharide deacetylase family protein</fullName>
    </submittedName>
</protein>
<gene>
    <name evidence="3" type="ORF">HGA07_13140</name>
</gene>
<sequence>MTRRLLLGGAIVVVIATVVSIGAYVLMNSRTFQVAGRLVHRVDTTRKVVALTIDDGPTDRTPAILETLAAEHIPATFYLVGRDLAAHRDYGARIAAAGHELGNHSYSHRRLVFVTPATVRDEIERTDAEIERTGYHGPVTFRPPHGKKLVALPRYLSRHDRTTVMWDVESDSTGGAGTDAIVADTVSRTRPGSIILLHAMYQAAAAAAIPRIAAELRSRGYDFVTVSQLIAGGNRSGM</sequence>
<evidence type="ECO:0000313" key="3">
    <source>
        <dbReference type="EMBL" id="NKY86572.1"/>
    </source>
</evidence>
<keyword evidence="1" id="KW-0812">Transmembrane</keyword>
<dbReference type="PROSITE" id="PS51677">
    <property type="entry name" value="NODB"/>
    <property type="match status" value="1"/>
</dbReference>